<keyword evidence="3" id="KW-0328">Glycosyltransferase</keyword>
<gene>
    <name evidence="11 12" type="primary">LOC104703611</name>
</gene>
<evidence type="ECO:0000256" key="8">
    <source>
        <dbReference type="SAM" id="Phobius"/>
    </source>
</evidence>
<dbReference type="InterPro" id="IPR004263">
    <property type="entry name" value="Exostosin"/>
</dbReference>
<reference evidence="10" key="2">
    <citation type="journal article" date="2014" name="Nat. Commun.">
        <title>The emerging biofuel crop Camelina sativa retains a highly undifferentiated hexaploid genome structure.</title>
        <authorList>
            <person name="Kagale S."/>
            <person name="Koh C."/>
            <person name="Nixon J."/>
            <person name="Bollina V."/>
            <person name="Clarke W.E."/>
            <person name="Tuteja R."/>
            <person name="Spillane C."/>
            <person name="Robinson S.J."/>
            <person name="Links M.G."/>
            <person name="Clarke C."/>
            <person name="Higgins E.E."/>
            <person name="Huebert T."/>
            <person name="Sharpe A.G."/>
            <person name="Parkin I.A."/>
        </authorList>
    </citation>
    <scope>NUCLEOTIDE SEQUENCE [LARGE SCALE GENOMIC DNA]</scope>
    <source>
        <strain evidence="10">r\DH55</strain>
    </source>
</reference>
<comment type="subcellular location">
    <subcellularLocation>
        <location evidence="1">Golgi apparatus membrane</location>
        <topology evidence="1">Single-pass type II membrane protein</topology>
    </subcellularLocation>
</comment>
<sequence length="453" mass="52305">MLTHKQRRTEKSLCFKQYYKWILCFSLTLYFLASFFVDHDQDQDQDQEDKYSPLRSNPLLTNPKPKLFASRAMFESKIHDHKLGFAPQRPNIRTDVFNNLKIYVYDLPSKFNKDWLANDRCSNHLFAAEVALHKALLSLDEEVGTKDPYEADFFFVPVYVSCNFSTINGFPAIGHARSLIDEAIKLISTQYPFWNRNNGSDHVFTATHDFGSCFHTMEDRAIADGVPHILRNSIVLQTFGVTYNHPCQEVENVVIPPYISPESLQKTQKNIPVNKERDIWVFFRGKMELHPKNISGRFYSKRVRTKIWRSYGGDRRFYLQRQRFAGYQSEIARSVFCLCPLGWAPWSPRLVESVALSCVPVIIADGIRLPFPSAVRWPDISLTVAERDVGKLGEILEHVAATNLSVIQRNLEDESVKRALVFNVPLREGDATWQVLEALSKKLNRSVRRSNSY</sequence>
<keyword evidence="8" id="KW-1133">Transmembrane helix</keyword>
<organism evidence="10 12">
    <name type="scientific">Camelina sativa</name>
    <name type="common">False flax</name>
    <name type="synonym">Myagrum sativum</name>
    <dbReference type="NCBI Taxonomy" id="90675"/>
    <lineage>
        <taxon>Eukaryota</taxon>
        <taxon>Viridiplantae</taxon>
        <taxon>Streptophyta</taxon>
        <taxon>Embryophyta</taxon>
        <taxon>Tracheophyta</taxon>
        <taxon>Spermatophyta</taxon>
        <taxon>Magnoliopsida</taxon>
        <taxon>eudicotyledons</taxon>
        <taxon>Gunneridae</taxon>
        <taxon>Pentapetalae</taxon>
        <taxon>rosids</taxon>
        <taxon>malvids</taxon>
        <taxon>Brassicales</taxon>
        <taxon>Brassicaceae</taxon>
        <taxon>Camelineae</taxon>
        <taxon>Camelina</taxon>
    </lineage>
</organism>
<reference evidence="10" key="1">
    <citation type="journal article" date="1997" name="Nucleic Acids Res.">
        <title>tRNAscan-SE: a program for improved detection of transfer RNA genes in genomic sequence.</title>
        <authorList>
            <person name="Lowe T.M."/>
            <person name="Eddy S.R."/>
        </authorList>
    </citation>
    <scope>NUCLEOTIDE SEQUENCE [LARGE SCALE GENOMIC DNA]</scope>
    <source>
        <strain evidence="10">r\DH55</strain>
    </source>
</reference>
<evidence type="ECO:0000256" key="6">
    <source>
        <dbReference type="ARBA" id="ARBA00023034"/>
    </source>
</evidence>
<evidence type="ECO:0000256" key="7">
    <source>
        <dbReference type="ARBA" id="ARBA00023180"/>
    </source>
</evidence>
<dbReference type="RefSeq" id="XP_010417953.1">
    <property type="nucleotide sequence ID" value="XM_010419651.2"/>
</dbReference>
<name>A0ABM0SYG2_CAMSA</name>
<evidence type="ECO:0000259" key="9">
    <source>
        <dbReference type="Pfam" id="PF03016"/>
    </source>
</evidence>
<keyword evidence="10" id="KW-1185">Reference proteome</keyword>
<evidence type="ECO:0000313" key="11">
    <source>
        <dbReference type="RefSeq" id="XP_010417952.1"/>
    </source>
</evidence>
<dbReference type="GeneID" id="104703611"/>
<reference evidence="11 12" key="3">
    <citation type="submission" date="2025-05" db="UniProtKB">
        <authorList>
            <consortium name="RefSeq"/>
        </authorList>
    </citation>
    <scope>IDENTIFICATION</scope>
    <source>
        <tissue evidence="11 12">Leaf</tissue>
    </source>
</reference>
<keyword evidence="8" id="KW-0472">Membrane</keyword>
<evidence type="ECO:0000313" key="12">
    <source>
        <dbReference type="RefSeq" id="XP_010417953.1"/>
    </source>
</evidence>
<evidence type="ECO:0000313" key="10">
    <source>
        <dbReference type="Proteomes" id="UP000694864"/>
    </source>
</evidence>
<dbReference type="Proteomes" id="UP000694864">
    <property type="component" value="Chromosome 7"/>
</dbReference>
<dbReference type="PANTHER" id="PTHR11062">
    <property type="entry name" value="EXOSTOSIN HEPARAN SULFATE GLYCOSYLTRANSFERASE -RELATED"/>
    <property type="match status" value="1"/>
</dbReference>
<comment type="similarity">
    <text evidence="2">Belongs to the glycosyltransferase 47 family.</text>
</comment>
<evidence type="ECO:0000256" key="3">
    <source>
        <dbReference type="ARBA" id="ARBA00022676"/>
    </source>
</evidence>
<keyword evidence="8" id="KW-0812">Transmembrane</keyword>
<evidence type="ECO:0000256" key="4">
    <source>
        <dbReference type="ARBA" id="ARBA00022679"/>
    </source>
</evidence>
<feature type="domain" description="Exostosin GT47" evidence="9">
    <location>
        <begin position="99"/>
        <end position="398"/>
    </location>
</feature>
<accession>A0ABM0SYG2</accession>
<protein>
    <submittedName>
        <fullName evidence="11">Probable glucuronoxylan glucuronosyltransferase IRX7 isoform X1</fullName>
    </submittedName>
    <submittedName>
        <fullName evidence="12">Probable glucuronoxylan glucuronosyltransferase IRX7 isoform X2</fullName>
    </submittedName>
</protein>
<evidence type="ECO:0000256" key="5">
    <source>
        <dbReference type="ARBA" id="ARBA00022968"/>
    </source>
</evidence>
<evidence type="ECO:0000256" key="1">
    <source>
        <dbReference type="ARBA" id="ARBA00004323"/>
    </source>
</evidence>
<feature type="transmembrane region" description="Helical" evidence="8">
    <location>
        <begin position="21"/>
        <end position="37"/>
    </location>
</feature>
<dbReference type="RefSeq" id="XP_010417952.1">
    <property type="nucleotide sequence ID" value="XM_010419650.1"/>
</dbReference>
<keyword evidence="4" id="KW-0808">Transferase</keyword>
<keyword evidence="5" id="KW-0735">Signal-anchor</keyword>
<evidence type="ECO:0000256" key="2">
    <source>
        <dbReference type="ARBA" id="ARBA00010271"/>
    </source>
</evidence>
<proteinExistence type="inferred from homology"/>
<dbReference type="PANTHER" id="PTHR11062:SF229">
    <property type="entry name" value="GLUCURONOXYLAN GLUCURONOSYLTRANSFERASE IRX7-RELATED"/>
    <property type="match status" value="1"/>
</dbReference>
<dbReference type="InterPro" id="IPR040911">
    <property type="entry name" value="Exostosin_GT47"/>
</dbReference>
<keyword evidence="6" id="KW-0333">Golgi apparatus</keyword>
<keyword evidence="7" id="KW-0325">Glycoprotein</keyword>
<dbReference type="Pfam" id="PF03016">
    <property type="entry name" value="Exostosin_GT47"/>
    <property type="match status" value="1"/>
</dbReference>